<protein>
    <recommendedName>
        <fullName evidence="5">DUF4367 domain-containing protein</fullName>
    </recommendedName>
</protein>
<dbReference type="Proteomes" id="UP001235303">
    <property type="component" value="Unassembled WGS sequence"/>
</dbReference>
<evidence type="ECO:0008006" key="5">
    <source>
        <dbReference type="Google" id="ProtNLM"/>
    </source>
</evidence>
<feature type="compositionally biased region" description="Low complexity" evidence="1">
    <location>
        <begin position="31"/>
        <end position="51"/>
    </location>
</feature>
<sequence length="207" mass="21459">MNKLWLAPINLMALLLVITLGACQEAPVVRSSASSESPTASSSPMSTTEEPSGGETPPVVTAEAKLPHTVFAPILSELQSQTQLPVLLPSVLPEEKEQPQVYAITTEVSGSEYQVLLGFSPDCNGGNACRWGEVSGQTGPLTPPEGGESVTLAEGIAGYFVPAVCGANCSDAMVMWEQSGGHYSVGLKAADKEQVIEMANSAIATAP</sequence>
<keyword evidence="2" id="KW-0732">Signal</keyword>
<evidence type="ECO:0000313" key="4">
    <source>
        <dbReference type="Proteomes" id="UP001235303"/>
    </source>
</evidence>
<dbReference type="PROSITE" id="PS51257">
    <property type="entry name" value="PROKAR_LIPOPROTEIN"/>
    <property type="match status" value="1"/>
</dbReference>
<reference evidence="3 4" key="1">
    <citation type="submission" date="2023-01" db="EMBL/GenBank/DDBJ databases">
        <title>Novel diversity within Roseofilum (Cyanobacteria; Desertifilaceae) from marine benthic mats with descriptions of four novel species.</title>
        <authorList>
            <person name="Wang Y."/>
            <person name="Berthold D.E."/>
            <person name="Hu J."/>
            <person name="Lefler F.W."/>
            <person name="Laughinghouse H.D. IV."/>
        </authorList>
    </citation>
    <scope>NUCLEOTIDE SEQUENCE [LARGE SCALE GENOMIC DNA]</scope>
    <source>
        <strain evidence="3 4">BLCC-M154</strain>
    </source>
</reference>
<dbReference type="RefSeq" id="WP_283754617.1">
    <property type="nucleotide sequence ID" value="NZ_JAQOSP010000101.1"/>
</dbReference>
<comment type="caution">
    <text evidence="3">The sequence shown here is derived from an EMBL/GenBank/DDBJ whole genome shotgun (WGS) entry which is preliminary data.</text>
</comment>
<organism evidence="3 4">
    <name type="scientific">Roseofilum acuticapitatum BLCC-M154</name>
    <dbReference type="NCBI Taxonomy" id="3022444"/>
    <lineage>
        <taxon>Bacteria</taxon>
        <taxon>Bacillati</taxon>
        <taxon>Cyanobacteriota</taxon>
        <taxon>Cyanophyceae</taxon>
        <taxon>Desertifilales</taxon>
        <taxon>Desertifilaceae</taxon>
        <taxon>Roseofilum</taxon>
        <taxon>Roseofilum acuticapitatum</taxon>
    </lineage>
</organism>
<keyword evidence="4" id="KW-1185">Reference proteome</keyword>
<gene>
    <name evidence="3" type="ORF">PMG71_15620</name>
</gene>
<accession>A0ABT7AVB9</accession>
<evidence type="ECO:0000256" key="2">
    <source>
        <dbReference type="SAM" id="SignalP"/>
    </source>
</evidence>
<evidence type="ECO:0000256" key="1">
    <source>
        <dbReference type="SAM" id="MobiDB-lite"/>
    </source>
</evidence>
<evidence type="ECO:0000313" key="3">
    <source>
        <dbReference type="EMBL" id="MDJ1170862.1"/>
    </source>
</evidence>
<feature type="region of interest" description="Disordered" evidence="1">
    <location>
        <begin position="30"/>
        <end position="60"/>
    </location>
</feature>
<dbReference type="EMBL" id="JAQOSP010000101">
    <property type="protein sequence ID" value="MDJ1170862.1"/>
    <property type="molecule type" value="Genomic_DNA"/>
</dbReference>
<proteinExistence type="predicted"/>
<feature type="signal peptide" evidence="2">
    <location>
        <begin position="1"/>
        <end position="22"/>
    </location>
</feature>
<name>A0ABT7AVB9_9CYAN</name>
<feature type="chain" id="PRO_5045998059" description="DUF4367 domain-containing protein" evidence="2">
    <location>
        <begin position="23"/>
        <end position="207"/>
    </location>
</feature>